<dbReference type="InterPro" id="IPR029058">
    <property type="entry name" value="AB_hydrolase_fold"/>
</dbReference>
<dbReference type="AlphaFoldDB" id="G7H420"/>
<feature type="chain" id="PRO_5038479356" description="Cutinase" evidence="5">
    <location>
        <begin position="23"/>
        <end position="236"/>
    </location>
</feature>
<reference evidence="6 7" key="1">
    <citation type="submission" date="2011-11" db="EMBL/GenBank/DDBJ databases">
        <title>Whole genome shotgun sequence of Gordonia araii NBRC 100433.</title>
        <authorList>
            <person name="Yoshida Y."/>
            <person name="Hosoyama A."/>
            <person name="Tsuchikane K."/>
            <person name="Katsumata H."/>
            <person name="Yamazaki S."/>
            <person name="Fujita N."/>
        </authorList>
    </citation>
    <scope>NUCLEOTIDE SEQUENCE [LARGE SCALE GENOMIC DNA]</scope>
    <source>
        <strain evidence="6 7">NBRC 100433</strain>
    </source>
</reference>
<dbReference type="SUPFAM" id="SSF53474">
    <property type="entry name" value="alpha/beta-Hydrolases"/>
    <property type="match status" value="1"/>
</dbReference>
<dbReference type="SMART" id="SM01110">
    <property type="entry name" value="Cutinase"/>
    <property type="match status" value="1"/>
</dbReference>
<comment type="caution">
    <text evidence="6">The sequence shown here is derived from an EMBL/GenBank/DDBJ whole genome shotgun (WGS) entry which is preliminary data.</text>
</comment>
<evidence type="ECO:0000313" key="6">
    <source>
        <dbReference type="EMBL" id="GAB10595.1"/>
    </source>
</evidence>
<dbReference type="Gene3D" id="3.40.50.1820">
    <property type="entry name" value="alpha/beta hydrolase"/>
    <property type="match status" value="1"/>
</dbReference>
<keyword evidence="3" id="KW-0378">Hydrolase</keyword>
<sequence length="236" mass="25087">MIRRWSAALVCALAVISGTALTAAPAASAAPCPDIHVLWARGTAEPGAPVGYTGLAFVEALRAQTRGKSMRVSGVRYAASDNFRNRGEFAHSVNNGVKSAQRDIKRIAATCPRTRIVFGGFSQGAVVAGYALVDKLQIPRAYRAYAHYAPSPLPKNITRNIAAVVLFGAPSARFIRDVGAPPITIAPRFRPKLAKYCEPGDTICNGAPVGSPSIQHAYYLFNGMTVSAASFTVRRL</sequence>
<feature type="signal peptide" evidence="5">
    <location>
        <begin position="1"/>
        <end position="22"/>
    </location>
</feature>
<evidence type="ECO:0008006" key="8">
    <source>
        <dbReference type="Google" id="ProtNLM"/>
    </source>
</evidence>
<dbReference type="STRING" id="1073574.GOARA_061_00340"/>
<comment type="similarity">
    <text evidence="1">Belongs to the cutinase family.</text>
</comment>
<proteinExistence type="inferred from homology"/>
<name>G7H420_9ACTN</name>
<dbReference type="Proteomes" id="UP000035088">
    <property type="component" value="Unassembled WGS sequence"/>
</dbReference>
<dbReference type="ESTHER" id="9acto-g7h420">
    <property type="family name" value="Cutinase"/>
</dbReference>
<evidence type="ECO:0000256" key="5">
    <source>
        <dbReference type="SAM" id="SignalP"/>
    </source>
</evidence>
<dbReference type="PANTHER" id="PTHR33630:SF9">
    <property type="entry name" value="CUTINASE 4"/>
    <property type="match status" value="1"/>
</dbReference>
<keyword evidence="7" id="KW-1185">Reference proteome</keyword>
<keyword evidence="4" id="KW-1015">Disulfide bond</keyword>
<evidence type="ECO:0000256" key="4">
    <source>
        <dbReference type="ARBA" id="ARBA00023157"/>
    </source>
</evidence>
<dbReference type="EMBL" id="BAEE01000061">
    <property type="protein sequence ID" value="GAB10595.1"/>
    <property type="molecule type" value="Genomic_DNA"/>
</dbReference>
<dbReference type="RefSeq" id="WP_007322670.1">
    <property type="nucleotide sequence ID" value="NZ_BAEE01000061.1"/>
</dbReference>
<keyword evidence="5" id="KW-0732">Signal</keyword>
<accession>G7H420</accession>
<evidence type="ECO:0000256" key="3">
    <source>
        <dbReference type="ARBA" id="ARBA00022801"/>
    </source>
</evidence>
<dbReference type="GO" id="GO:0052689">
    <property type="term" value="F:carboxylic ester hydrolase activity"/>
    <property type="evidence" value="ECO:0007669"/>
    <property type="project" value="UniProtKB-KW"/>
</dbReference>
<evidence type="ECO:0000256" key="2">
    <source>
        <dbReference type="ARBA" id="ARBA00022487"/>
    </source>
</evidence>
<protein>
    <recommendedName>
        <fullName evidence="8">Cutinase</fullName>
    </recommendedName>
</protein>
<dbReference type="Pfam" id="PF01083">
    <property type="entry name" value="Cutinase"/>
    <property type="match status" value="1"/>
</dbReference>
<evidence type="ECO:0000256" key="1">
    <source>
        <dbReference type="ARBA" id="ARBA00007534"/>
    </source>
</evidence>
<dbReference type="InterPro" id="IPR000675">
    <property type="entry name" value="Cutinase/axe"/>
</dbReference>
<organism evidence="6 7">
    <name type="scientific">Gordonia araii NBRC 100433</name>
    <dbReference type="NCBI Taxonomy" id="1073574"/>
    <lineage>
        <taxon>Bacteria</taxon>
        <taxon>Bacillati</taxon>
        <taxon>Actinomycetota</taxon>
        <taxon>Actinomycetes</taxon>
        <taxon>Mycobacteriales</taxon>
        <taxon>Gordoniaceae</taxon>
        <taxon>Gordonia</taxon>
    </lineage>
</organism>
<keyword evidence="2" id="KW-0719">Serine esterase</keyword>
<dbReference type="PANTHER" id="PTHR33630">
    <property type="entry name" value="CUTINASE RV1984C-RELATED-RELATED"/>
    <property type="match status" value="1"/>
</dbReference>
<evidence type="ECO:0000313" key="7">
    <source>
        <dbReference type="Proteomes" id="UP000035088"/>
    </source>
</evidence>
<dbReference type="OrthoDB" id="3690529at2"/>
<gene>
    <name evidence="6" type="ORF">GOARA_061_00340</name>
</gene>